<accession>A0A835VJ84</accession>
<evidence type="ECO:0000256" key="2">
    <source>
        <dbReference type="SAM" id="MobiDB-lite"/>
    </source>
</evidence>
<sequence length="233" mass="25485">MNFRPRRSVGSERFFSPFSLTECGGASAPGVELEEDEVFWTGNESPESNHRPRRQLCQSHHVSNHGQGSLHLWRSVGGGFRRTTEKNLGIVAALPEEGKDSFIHRKPSMSSSSSVSSSPSSSSSARLIPAIPKPRADLSVSFPRGNTYHQSAPVNVPAVPHRSMAVSDLDDGERKDGDLDEEMLPPHEIVARASGRGSPMTTFSVLEGAGRTLKGRDLRRVRNAVWRQTGFLD</sequence>
<evidence type="ECO:0000256" key="1">
    <source>
        <dbReference type="ARBA" id="ARBA00034773"/>
    </source>
</evidence>
<proteinExistence type="inferred from homology"/>
<dbReference type="Proteomes" id="UP000639772">
    <property type="component" value="Chromosome 1"/>
</dbReference>
<dbReference type="Pfam" id="PF04520">
    <property type="entry name" value="Senescence_reg"/>
    <property type="match status" value="1"/>
</dbReference>
<evidence type="ECO:0000313" key="3">
    <source>
        <dbReference type="EMBL" id="KAG0500872.1"/>
    </source>
</evidence>
<dbReference type="AlphaFoldDB" id="A0A835VJ84"/>
<gene>
    <name evidence="3" type="ORF">HPP92_000944</name>
</gene>
<feature type="compositionally biased region" description="Low complexity" evidence="2">
    <location>
        <begin position="108"/>
        <end position="124"/>
    </location>
</feature>
<dbReference type="PANTHER" id="PTHR33083">
    <property type="entry name" value="EXPRESSED PROTEIN"/>
    <property type="match status" value="1"/>
</dbReference>
<dbReference type="InterPro" id="IPR007608">
    <property type="entry name" value="Senescence_reg_S40"/>
</dbReference>
<dbReference type="GO" id="GO:0010150">
    <property type="term" value="P:leaf senescence"/>
    <property type="evidence" value="ECO:0007669"/>
    <property type="project" value="UniProtKB-ARBA"/>
</dbReference>
<reference evidence="3 4" key="1">
    <citation type="journal article" date="2020" name="Nat. Food">
        <title>A phased Vanilla planifolia genome enables genetic improvement of flavour and production.</title>
        <authorList>
            <person name="Hasing T."/>
            <person name="Tang H."/>
            <person name="Brym M."/>
            <person name="Khazi F."/>
            <person name="Huang T."/>
            <person name="Chambers A.H."/>
        </authorList>
    </citation>
    <scope>NUCLEOTIDE SEQUENCE [LARGE SCALE GENOMIC DNA]</scope>
    <source>
        <tissue evidence="3">Leaf</tissue>
    </source>
</reference>
<evidence type="ECO:0008006" key="5">
    <source>
        <dbReference type="Google" id="ProtNLM"/>
    </source>
</evidence>
<name>A0A835VJ84_VANPL</name>
<protein>
    <recommendedName>
        <fullName evidence="5">Senescence regulator</fullName>
    </recommendedName>
</protein>
<organism evidence="3 4">
    <name type="scientific">Vanilla planifolia</name>
    <name type="common">Vanilla</name>
    <dbReference type="NCBI Taxonomy" id="51239"/>
    <lineage>
        <taxon>Eukaryota</taxon>
        <taxon>Viridiplantae</taxon>
        <taxon>Streptophyta</taxon>
        <taxon>Embryophyta</taxon>
        <taxon>Tracheophyta</taxon>
        <taxon>Spermatophyta</taxon>
        <taxon>Magnoliopsida</taxon>
        <taxon>Liliopsida</taxon>
        <taxon>Asparagales</taxon>
        <taxon>Orchidaceae</taxon>
        <taxon>Vanilloideae</taxon>
        <taxon>Vanilleae</taxon>
        <taxon>Vanilla</taxon>
    </lineage>
</organism>
<dbReference type="PANTHER" id="PTHR33083:SF116">
    <property type="entry name" value="OS04G0413900 PROTEIN"/>
    <property type="match status" value="1"/>
</dbReference>
<comment type="similarity">
    <text evidence="1">Belongs to the senescence regulator S40 family.</text>
</comment>
<dbReference type="OrthoDB" id="684536at2759"/>
<feature type="region of interest" description="Disordered" evidence="2">
    <location>
        <begin position="101"/>
        <end position="128"/>
    </location>
</feature>
<evidence type="ECO:0000313" key="4">
    <source>
        <dbReference type="Proteomes" id="UP000639772"/>
    </source>
</evidence>
<dbReference type="EMBL" id="JADCNM010000001">
    <property type="protein sequence ID" value="KAG0500872.1"/>
    <property type="molecule type" value="Genomic_DNA"/>
</dbReference>
<comment type="caution">
    <text evidence="3">The sequence shown here is derived from an EMBL/GenBank/DDBJ whole genome shotgun (WGS) entry which is preliminary data.</text>
</comment>